<dbReference type="Gene3D" id="1.10.3210.10">
    <property type="entry name" value="Hypothetical protein af1432"/>
    <property type="match status" value="1"/>
</dbReference>
<evidence type="ECO:0000313" key="1">
    <source>
        <dbReference type="EMBL" id="KUK76469.1"/>
    </source>
</evidence>
<reference evidence="2" key="1">
    <citation type="journal article" date="2015" name="MBio">
        <title>Genome-Resolved Metagenomic Analysis Reveals Roles for Candidate Phyla and Other Microbial Community Members in Biogeochemical Transformations in Oil Reservoirs.</title>
        <authorList>
            <person name="Hu P."/>
            <person name="Tom L."/>
            <person name="Singh A."/>
            <person name="Thomas B.C."/>
            <person name="Baker B.J."/>
            <person name="Piceno Y.M."/>
            <person name="Andersen G.L."/>
            <person name="Banfield J.F."/>
        </authorList>
    </citation>
    <scope>NUCLEOTIDE SEQUENCE [LARGE SCALE GENOMIC DNA]</scope>
</reference>
<protein>
    <recommendedName>
        <fullName evidence="3">Phosphohydrolase</fullName>
    </recommendedName>
</protein>
<evidence type="ECO:0000313" key="2">
    <source>
        <dbReference type="Proteomes" id="UP000053904"/>
    </source>
</evidence>
<dbReference type="EMBL" id="LGGO01000147">
    <property type="protein sequence ID" value="KUK76469.1"/>
    <property type="molecule type" value="Genomic_DNA"/>
</dbReference>
<dbReference type="SUPFAM" id="SSF109604">
    <property type="entry name" value="HD-domain/PDEase-like"/>
    <property type="match status" value="1"/>
</dbReference>
<accession>A0A101HGU7</accession>
<dbReference type="AlphaFoldDB" id="A0A101HGU7"/>
<organism evidence="1 2">
    <name type="scientific">candidate division WS6 bacterium 34_10</name>
    <dbReference type="NCBI Taxonomy" id="1641389"/>
    <lineage>
        <taxon>Bacteria</taxon>
        <taxon>Candidatus Dojkabacteria</taxon>
    </lineage>
</organism>
<feature type="non-terminal residue" evidence="1">
    <location>
        <position position="60"/>
    </location>
</feature>
<evidence type="ECO:0008006" key="3">
    <source>
        <dbReference type="Google" id="ProtNLM"/>
    </source>
</evidence>
<dbReference type="Proteomes" id="UP000053904">
    <property type="component" value="Unassembled WGS sequence"/>
</dbReference>
<name>A0A101HGU7_9BACT</name>
<proteinExistence type="predicted"/>
<comment type="caution">
    <text evidence="1">The sequence shown here is derived from an EMBL/GenBank/DDBJ whole genome shotgun (WGS) entry which is preliminary data.</text>
</comment>
<sequence>MTRIEQIEKLRKNCPLQFLALLNKALELAEKSFEERTRPSGDKYINHSLDVALSLQEKNF</sequence>
<gene>
    <name evidence="1" type="ORF">XD93_0900</name>
</gene>